<dbReference type="Pfam" id="PF02824">
    <property type="entry name" value="TGS"/>
    <property type="match status" value="1"/>
</dbReference>
<dbReference type="GO" id="GO:0008893">
    <property type="term" value="F:guanosine-3',5'-bis(diphosphate) 3'-diphosphatase activity"/>
    <property type="evidence" value="ECO:0007669"/>
    <property type="project" value="TreeGrafter"/>
</dbReference>
<dbReference type="SUPFAM" id="SSF109604">
    <property type="entry name" value="HD-domain/PDEase-like"/>
    <property type="match status" value="1"/>
</dbReference>
<dbReference type="InterPro" id="IPR006674">
    <property type="entry name" value="HD_domain"/>
</dbReference>
<organism evidence="5 6">
    <name type="scientific">Gallionella capsiferriformans (strain ES-2)</name>
    <name type="common">Gallionella ferruginea capsiferriformans (strain ES-2)</name>
    <dbReference type="NCBI Taxonomy" id="395494"/>
    <lineage>
        <taxon>Bacteria</taxon>
        <taxon>Pseudomonadati</taxon>
        <taxon>Pseudomonadota</taxon>
        <taxon>Betaproteobacteria</taxon>
        <taxon>Nitrosomonadales</taxon>
        <taxon>Gallionellaceae</taxon>
        <taxon>Gallionella</taxon>
    </lineage>
</organism>
<keyword evidence="6" id="KW-1185">Reference proteome</keyword>
<dbReference type="SUPFAM" id="SSF81271">
    <property type="entry name" value="TGS-like"/>
    <property type="match status" value="1"/>
</dbReference>
<dbReference type="Gene3D" id="3.30.460.10">
    <property type="entry name" value="Beta Polymerase, domain 2"/>
    <property type="match status" value="1"/>
</dbReference>
<dbReference type="Pfam" id="PF13291">
    <property type="entry name" value="ACT_4"/>
    <property type="match status" value="1"/>
</dbReference>
<evidence type="ECO:0000313" key="5">
    <source>
        <dbReference type="EMBL" id="ADL54431.1"/>
    </source>
</evidence>
<dbReference type="InterPro" id="IPR003607">
    <property type="entry name" value="HD/PDEase_dom"/>
</dbReference>
<dbReference type="GO" id="GO:0005886">
    <property type="term" value="C:plasma membrane"/>
    <property type="evidence" value="ECO:0007669"/>
    <property type="project" value="TreeGrafter"/>
</dbReference>
<dbReference type="InterPro" id="IPR007685">
    <property type="entry name" value="RelA_SpoT"/>
</dbReference>
<evidence type="ECO:0000256" key="1">
    <source>
        <dbReference type="RuleBase" id="RU003847"/>
    </source>
</evidence>
<evidence type="ECO:0000313" key="6">
    <source>
        <dbReference type="Proteomes" id="UP000001235"/>
    </source>
</evidence>
<dbReference type="KEGG" id="gca:Galf_0387"/>
<dbReference type="InterPro" id="IPR012675">
    <property type="entry name" value="Beta-grasp_dom_sf"/>
</dbReference>
<dbReference type="GO" id="GO:0015969">
    <property type="term" value="P:guanosine tetraphosphate metabolic process"/>
    <property type="evidence" value="ECO:0007669"/>
    <property type="project" value="InterPro"/>
</dbReference>
<dbReference type="RefSeq" id="WP_013292374.1">
    <property type="nucleotide sequence ID" value="NC_014394.1"/>
</dbReference>
<dbReference type="NCBIfam" id="TIGR00691">
    <property type="entry name" value="spoT_relA"/>
    <property type="match status" value="1"/>
</dbReference>
<gene>
    <name evidence="5" type="ordered locus">Galf_0387</name>
</gene>
<dbReference type="GO" id="GO:0015949">
    <property type="term" value="P:nucleobase-containing small molecule interconversion"/>
    <property type="evidence" value="ECO:0007669"/>
    <property type="project" value="UniProtKB-ARBA"/>
</dbReference>
<dbReference type="Gene3D" id="1.10.3210.10">
    <property type="entry name" value="Hypothetical protein af1432"/>
    <property type="match status" value="1"/>
</dbReference>
<dbReference type="PROSITE" id="PS51671">
    <property type="entry name" value="ACT"/>
    <property type="match status" value="1"/>
</dbReference>
<dbReference type="OrthoDB" id="9805041at2"/>
<dbReference type="InterPro" id="IPR002912">
    <property type="entry name" value="ACT_dom"/>
</dbReference>
<dbReference type="FunFam" id="1.10.3210.10:FF:000001">
    <property type="entry name" value="GTP pyrophosphokinase RelA"/>
    <property type="match status" value="1"/>
</dbReference>
<dbReference type="SMART" id="SM00954">
    <property type="entry name" value="RelA_SpoT"/>
    <property type="match status" value="1"/>
</dbReference>
<dbReference type="FunFam" id="3.10.20.30:FF:000002">
    <property type="entry name" value="GTP pyrophosphokinase (RelA/SpoT)"/>
    <property type="match status" value="1"/>
</dbReference>
<feature type="domain" description="ACT" evidence="2">
    <location>
        <begin position="627"/>
        <end position="700"/>
    </location>
</feature>
<dbReference type="Pfam" id="PF04607">
    <property type="entry name" value="RelA_SpoT"/>
    <property type="match status" value="1"/>
</dbReference>
<dbReference type="EC" id="2.7.6.5" evidence="5"/>
<dbReference type="InterPro" id="IPR004811">
    <property type="entry name" value="RelA/Spo_fam"/>
</dbReference>
<reference evidence="5 6" key="1">
    <citation type="submission" date="2010-08" db="EMBL/GenBank/DDBJ databases">
        <title>Complete sequence of Gallionella capsiferriformans ES-2.</title>
        <authorList>
            <consortium name="US DOE Joint Genome Institute"/>
            <person name="Lucas S."/>
            <person name="Copeland A."/>
            <person name="Lapidus A."/>
            <person name="Cheng J.-F."/>
            <person name="Bruce D."/>
            <person name="Goodwin L."/>
            <person name="Pitluck S."/>
            <person name="Chertkov O."/>
            <person name="Davenport K.W."/>
            <person name="Detter J.C."/>
            <person name="Han C."/>
            <person name="Tapia R."/>
            <person name="Land M."/>
            <person name="Hauser L."/>
            <person name="Chang Y.-J."/>
            <person name="Jeffries C."/>
            <person name="Kyrpides N."/>
            <person name="Ivanova N."/>
            <person name="Mikhailova N."/>
            <person name="Shelobolina E.S."/>
            <person name="Picardal F."/>
            <person name="Roden E."/>
            <person name="Emerson D."/>
            <person name="Woyke T."/>
        </authorList>
    </citation>
    <scope>NUCLEOTIDE SEQUENCE [LARGE SCALE GENOMIC DNA]</scope>
    <source>
        <strain evidence="5 6">ES-2</strain>
    </source>
</reference>
<dbReference type="Pfam" id="PF13328">
    <property type="entry name" value="HD_4"/>
    <property type="match status" value="1"/>
</dbReference>
<dbReference type="GO" id="GO:0008728">
    <property type="term" value="F:GTP diphosphokinase activity"/>
    <property type="evidence" value="ECO:0007669"/>
    <property type="project" value="UniProtKB-EC"/>
</dbReference>
<comment type="function">
    <text evidence="1">In eubacteria ppGpp (guanosine 3'-diphosphate 5'-diphosphate) is a mediator of the stringent response that coordinates a variety of cellular activities in response to changes in nutritional abundance.</text>
</comment>
<dbReference type="InterPro" id="IPR045865">
    <property type="entry name" value="ACT-like_dom_sf"/>
</dbReference>
<dbReference type="STRING" id="395494.Galf_0387"/>
<dbReference type="FunFam" id="3.30.460.10:FF:000001">
    <property type="entry name" value="GTP pyrophosphokinase RelA"/>
    <property type="match status" value="1"/>
</dbReference>
<dbReference type="CDD" id="cd00077">
    <property type="entry name" value="HDc"/>
    <property type="match status" value="1"/>
</dbReference>
<name>D9SJT2_GALCS</name>
<comment type="similarity">
    <text evidence="1">Belongs to the relA/spoT family.</text>
</comment>
<keyword evidence="5" id="KW-0808">Transferase</keyword>
<dbReference type="InterPro" id="IPR033655">
    <property type="entry name" value="TGS_RelA/SpoT"/>
</dbReference>
<dbReference type="Gene3D" id="3.30.70.260">
    <property type="match status" value="1"/>
</dbReference>
<accession>D9SJT2</accession>
<dbReference type="Gene3D" id="3.10.20.30">
    <property type="match status" value="1"/>
</dbReference>
<sequence>MADAEFLIDEVSGYLKPEDVEHIRAAIEFSRIAHQGQTRQSGDPYVTHPIAVARILTPLHLDAQSIIAALLHDVVEDTEITTEQIAEQFGKPVAELVGGLSKLEKIHFETREDAQAENFRKMLLAMARDVRVILIKLADRLHNMRTLDSMRQDKCERIARETMEIYAPIANRLGLNEIYLELQDLSFKHLHPNRYTVLAKALKVARGNRREVVGKILDAIRGQLEKKQVQAEVTGREKNIYSIYKKMQLKSLAFSEVLDIYGFRVLVEDTNACYLALGALHALYKPIPGKIKDYIAIPKSNGYQSLHSTLFGPFGTPIEVQIRTREMHKIADAGVASHWLYKNGHATISELHKKTHQWLQELLESLNDSRTSAEFMEHLKVDLFPDAVYIFTPKGKILSLPRGATAVDFAYSVHTDIGNRCIAVKINHELVPLRSELKNGDRVEIITAAHAKPNPAWLTYVTTNKARSHIRHFLKTMQSGESAQLGERLLGQALTALGFKSAEISEACWNKLLRDTGVKTRQEILADIGLGRRLNMVVARQLACNGDAAPGDIVSNPVITILGTEGMAVQFATCCRPIPGDPIIGVIKSGQGLVVHTHDCPLLRKGHSGQWLDVVWDKHITRTFAVNLKLLVANQRGVLAKVAAAIADAESNIENVSFANEGEYTALHFTLEVNNRLHLATIMRSLRMIPEVIRIFRVQSAV</sequence>
<evidence type="ECO:0000259" key="3">
    <source>
        <dbReference type="PROSITE" id="PS51831"/>
    </source>
</evidence>
<dbReference type="InterPro" id="IPR043519">
    <property type="entry name" value="NT_sf"/>
</dbReference>
<dbReference type="AlphaFoldDB" id="D9SJT2"/>
<dbReference type="GO" id="GO:0042594">
    <property type="term" value="P:response to starvation"/>
    <property type="evidence" value="ECO:0007669"/>
    <property type="project" value="TreeGrafter"/>
</dbReference>
<dbReference type="eggNOG" id="COG0317">
    <property type="taxonomic scope" value="Bacteria"/>
</dbReference>
<feature type="domain" description="HD" evidence="3">
    <location>
        <begin position="45"/>
        <end position="144"/>
    </location>
</feature>
<dbReference type="SUPFAM" id="SSF81301">
    <property type="entry name" value="Nucleotidyltransferase"/>
    <property type="match status" value="1"/>
</dbReference>
<dbReference type="Proteomes" id="UP000001235">
    <property type="component" value="Chromosome"/>
</dbReference>
<evidence type="ECO:0000259" key="4">
    <source>
        <dbReference type="PROSITE" id="PS51880"/>
    </source>
</evidence>
<dbReference type="SMART" id="SM00471">
    <property type="entry name" value="HDc"/>
    <property type="match status" value="1"/>
</dbReference>
<dbReference type="PANTHER" id="PTHR21262:SF36">
    <property type="entry name" value="BIFUNCTIONAL (P)PPGPP SYNTHASE_HYDROLASE SPOT"/>
    <property type="match status" value="1"/>
</dbReference>
<proteinExistence type="inferred from homology"/>
<dbReference type="PROSITE" id="PS51880">
    <property type="entry name" value="TGS"/>
    <property type="match status" value="1"/>
</dbReference>
<dbReference type="PROSITE" id="PS51831">
    <property type="entry name" value="HD"/>
    <property type="match status" value="1"/>
</dbReference>
<dbReference type="CDD" id="cd01668">
    <property type="entry name" value="TGS_RSH"/>
    <property type="match status" value="1"/>
</dbReference>
<dbReference type="CDD" id="cd05399">
    <property type="entry name" value="NT_Rel-Spo_like"/>
    <property type="match status" value="1"/>
</dbReference>
<dbReference type="HOGENOM" id="CLU_012300_3_0_4"/>
<dbReference type="InterPro" id="IPR012676">
    <property type="entry name" value="TGS-like"/>
</dbReference>
<dbReference type="InterPro" id="IPR004095">
    <property type="entry name" value="TGS"/>
</dbReference>
<dbReference type="EMBL" id="CP002159">
    <property type="protein sequence ID" value="ADL54431.1"/>
    <property type="molecule type" value="Genomic_DNA"/>
</dbReference>
<dbReference type="SUPFAM" id="SSF55021">
    <property type="entry name" value="ACT-like"/>
    <property type="match status" value="1"/>
</dbReference>
<feature type="domain" description="TGS" evidence="4">
    <location>
        <begin position="386"/>
        <end position="447"/>
    </location>
</feature>
<dbReference type="PANTHER" id="PTHR21262">
    <property type="entry name" value="GUANOSINE-3',5'-BIS DIPHOSPHATE 3'-PYROPHOSPHOHYDROLASE"/>
    <property type="match status" value="1"/>
</dbReference>
<evidence type="ECO:0000259" key="2">
    <source>
        <dbReference type="PROSITE" id="PS51671"/>
    </source>
</evidence>
<protein>
    <submittedName>
        <fullName evidence="5">(P)ppGpp synthetase I, SpoT/RelA</fullName>
        <ecNumber evidence="5">2.7.6.5</ecNumber>
    </submittedName>
</protein>